<keyword evidence="4 5" id="KW-0472">Membrane</keyword>
<evidence type="ECO:0000313" key="8">
    <source>
        <dbReference type="RefSeq" id="XP_017347594.1"/>
    </source>
</evidence>
<organism evidence="7 8">
    <name type="scientific">Ictalurus punctatus</name>
    <name type="common">Channel catfish</name>
    <name type="synonym">Silurus punctatus</name>
    <dbReference type="NCBI Taxonomy" id="7998"/>
    <lineage>
        <taxon>Eukaryota</taxon>
        <taxon>Metazoa</taxon>
        <taxon>Chordata</taxon>
        <taxon>Craniata</taxon>
        <taxon>Vertebrata</taxon>
        <taxon>Euteleostomi</taxon>
        <taxon>Actinopterygii</taxon>
        <taxon>Neopterygii</taxon>
        <taxon>Teleostei</taxon>
        <taxon>Ostariophysi</taxon>
        <taxon>Siluriformes</taxon>
        <taxon>Ictaluridae</taxon>
        <taxon>Ictalurus</taxon>
    </lineage>
</organism>
<accession>A0A2D0SY31</accession>
<dbReference type="PANTHER" id="PTHR26451">
    <property type="entry name" value="G_PROTEIN_RECEP_F1_2 DOMAIN-CONTAINING PROTEIN"/>
    <property type="match status" value="1"/>
</dbReference>
<evidence type="ECO:0000256" key="2">
    <source>
        <dbReference type="ARBA" id="ARBA00022692"/>
    </source>
</evidence>
<feature type="transmembrane region" description="Helical" evidence="5">
    <location>
        <begin position="276"/>
        <end position="295"/>
    </location>
</feature>
<dbReference type="GO" id="GO:0005549">
    <property type="term" value="F:odorant binding"/>
    <property type="evidence" value="ECO:0007669"/>
    <property type="project" value="TreeGrafter"/>
</dbReference>
<dbReference type="PANTHER" id="PTHR26451:SF866">
    <property type="entry name" value="ODORANT RECEPTOR-RELATED"/>
    <property type="match status" value="1"/>
</dbReference>
<dbReference type="PROSITE" id="PS50262">
    <property type="entry name" value="G_PROTEIN_RECEP_F1_2"/>
    <property type="match status" value="1"/>
</dbReference>
<evidence type="ECO:0000313" key="7">
    <source>
        <dbReference type="Proteomes" id="UP000221080"/>
    </source>
</evidence>
<gene>
    <name evidence="8" type="primary">LOC108278646</name>
</gene>
<dbReference type="FunFam" id="1.20.1070.10:FF:000096">
    <property type="entry name" value="Odorant receptor 131-2"/>
    <property type="match status" value="1"/>
</dbReference>
<dbReference type="CDD" id="cd00637">
    <property type="entry name" value="7tm_classA_rhodopsin-like"/>
    <property type="match status" value="1"/>
</dbReference>
<dbReference type="GO" id="GO:0004930">
    <property type="term" value="F:G protein-coupled receptor activity"/>
    <property type="evidence" value="ECO:0007669"/>
    <property type="project" value="InterPro"/>
</dbReference>
<reference evidence="7" key="1">
    <citation type="journal article" date="2016" name="Nat. Commun.">
        <title>The channel catfish genome sequence provides insights into the evolution of scale formation in teleosts.</title>
        <authorList>
            <person name="Liu Z."/>
            <person name="Liu S."/>
            <person name="Yao J."/>
            <person name="Bao L."/>
            <person name="Zhang J."/>
            <person name="Li Y."/>
            <person name="Jiang C."/>
            <person name="Sun L."/>
            <person name="Wang R."/>
            <person name="Zhang Y."/>
            <person name="Zhou T."/>
            <person name="Zeng Q."/>
            <person name="Fu Q."/>
            <person name="Gao S."/>
            <person name="Li N."/>
            <person name="Koren S."/>
            <person name="Jiang Y."/>
            <person name="Zimin A."/>
            <person name="Xu P."/>
            <person name="Phillippy A.M."/>
            <person name="Geng X."/>
            <person name="Song L."/>
            <person name="Sun F."/>
            <person name="Li C."/>
            <person name="Wang X."/>
            <person name="Chen A."/>
            <person name="Jin Y."/>
            <person name="Yuan Z."/>
            <person name="Yang Y."/>
            <person name="Tan S."/>
            <person name="Peatman E."/>
            <person name="Lu J."/>
            <person name="Qin Z."/>
            <person name="Dunham R."/>
            <person name="Li Z."/>
            <person name="Sonstegard T."/>
            <person name="Feng J."/>
            <person name="Danzmann R.G."/>
            <person name="Schroeder S."/>
            <person name="Scheffler B."/>
            <person name="Duke M.V."/>
            <person name="Ballard L."/>
            <person name="Kucuktas H."/>
            <person name="Kaltenboeck L."/>
            <person name="Liu H."/>
            <person name="Armbruster J."/>
            <person name="Xie Y."/>
            <person name="Kirby M.L."/>
            <person name="Tian Y."/>
            <person name="Flanagan M.E."/>
            <person name="Mu W."/>
            <person name="Waldbieser G.C."/>
        </authorList>
    </citation>
    <scope>NUCLEOTIDE SEQUENCE [LARGE SCALE GENOMIC DNA]</scope>
    <source>
        <strain evidence="7">SDA103</strain>
    </source>
</reference>
<dbReference type="KEGG" id="ipu:108278646"/>
<keyword evidence="2 5" id="KW-0812">Transmembrane</keyword>
<evidence type="ECO:0000256" key="1">
    <source>
        <dbReference type="ARBA" id="ARBA00004370"/>
    </source>
</evidence>
<name>A0A2D0SY31_ICTPU</name>
<feature type="transmembrane region" description="Helical" evidence="5">
    <location>
        <begin position="78"/>
        <end position="107"/>
    </location>
</feature>
<protein>
    <submittedName>
        <fullName evidence="8">Odorant receptor 131-2-like</fullName>
    </submittedName>
</protein>
<comment type="subcellular location">
    <subcellularLocation>
        <location evidence="1">Membrane</location>
    </subcellularLocation>
</comment>
<dbReference type="Pfam" id="PF00001">
    <property type="entry name" value="7tm_1"/>
    <property type="match status" value="1"/>
</dbReference>
<keyword evidence="7" id="KW-1185">Reference proteome</keyword>
<feature type="transmembrane region" description="Helical" evidence="5">
    <location>
        <begin position="31"/>
        <end position="53"/>
    </location>
</feature>
<dbReference type="InterPro" id="IPR017452">
    <property type="entry name" value="GPCR_Rhodpsn_7TM"/>
</dbReference>
<evidence type="ECO:0000256" key="4">
    <source>
        <dbReference type="ARBA" id="ARBA00023136"/>
    </source>
</evidence>
<dbReference type="RefSeq" id="XP_017347594.1">
    <property type="nucleotide sequence ID" value="XM_017492105.3"/>
</dbReference>
<dbReference type="GO" id="GO:0004984">
    <property type="term" value="F:olfactory receptor activity"/>
    <property type="evidence" value="ECO:0007669"/>
    <property type="project" value="TreeGrafter"/>
</dbReference>
<evidence type="ECO:0000256" key="5">
    <source>
        <dbReference type="SAM" id="Phobius"/>
    </source>
</evidence>
<dbReference type="InterPro" id="IPR000276">
    <property type="entry name" value="GPCR_Rhodpsn"/>
</dbReference>
<feature type="transmembrane region" description="Helical" evidence="5">
    <location>
        <begin position="199"/>
        <end position="218"/>
    </location>
</feature>
<sequence>MSVTNDSTVEVLLIHQQIFQVALNEGLVSKVIFAILMSLFFIYLNAIMVYTLWSKPIFKETPRYILFNHMLFNDSIQLFVTSLLYIFSLAYLKLVMAACAFLVFVSSTTFRNAPLNLALMSLERYVAICFPLRHAEIATQKRTYISLGIIWFMGLMHFIIDLLYVALVDPKFLTSQIFCTRERLFIKQWQLDAFQGFNVFYFVSVSMIILFTYVRILITTRSISSNKESAAKGHKTVLLHLVQLGLCLTSFLYSLIERAAAMASTSTSVFSDLRYLNYVFVLILPRCLSPLIYGLRDNAVRPLFIYYFRCATGKHTSIVNVH</sequence>
<reference evidence="8" key="2">
    <citation type="submission" date="2025-08" db="UniProtKB">
        <authorList>
            <consortium name="RefSeq"/>
        </authorList>
    </citation>
    <scope>IDENTIFICATION</scope>
    <source>
        <tissue evidence="8">Blood</tissue>
    </source>
</reference>
<dbReference type="AlphaFoldDB" id="A0A2D0SY31"/>
<proteinExistence type="predicted"/>
<feature type="transmembrane region" description="Helical" evidence="5">
    <location>
        <begin position="144"/>
        <end position="167"/>
    </location>
</feature>
<keyword evidence="3 5" id="KW-1133">Transmembrane helix</keyword>
<dbReference type="GO" id="GO:0016020">
    <property type="term" value="C:membrane"/>
    <property type="evidence" value="ECO:0007669"/>
    <property type="project" value="UniProtKB-SubCell"/>
</dbReference>
<dbReference type="InterPro" id="IPR052921">
    <property type="entry name" value="GPCR1_Superfamily_Member"/>
</dbReference>
<dbReference type="GeneID" id="108278646"/>
<feature type="domain" description="G-protein coupled receptors family 1 profile" evidence="6">
    <location>
        <begin position="44"/>
        <end position="293"/>
    </location>
</feature>
<dbReference type="Proteomes" id="UP000221080">
    <property type="component" value="Chromosome 18"/>
</dbReference>
<dbReference type="Gene3D" id="1.20.1070.10">
    <property type="entry name" value="Rhodopsin 7-helix transmembrane proteins"/>
    <property type="match status" value="1"/>
</dbReference>
<evidence type="ECO:0000259" key="6">
    <source>
        <dbReference type="PROSITE" id="PS50262"/>
    </source>
</evidence>
<dbReference type="OrthoDB" id="5967704at2759"/>
<evidence type="ECO:0000256" key="3">
    <source>
        <dbReference type="ARBA" id="ARBA00022989"/>
    </source>
</evidence>
<dbReference type="SUPFAM" id="SSF81321">
    <property type="entry name" value="Family A G protein-coupled receptor-like"/>
    <property type="match status" value="1"/>
</dbReference>
<feature type="transmembrane region" description="Helical" evidence="5">
    <location>
        <begin position="238"/>
        <end position="256"/>
    </location>
</feature>